<accession>A0A1I7LWM0</accession>
<comment type="similarity">
    <text evidence="1">Belongs to the phosphate/phosphite/phosphonate binding protein family.</text>
</comment>
<evidence type="ECO:0000256" key="2">
    <source>
        <dbReference type="ARBA" id="ARBA00022729"/>
    </source>
</evidence>
<dbReference type="GO" id="GO:0043190">
    <property type="term" value="C:ATP-binding cassette (ABC) transporter complex"/>
    <property type="evidence" value="ECO:0007669"/>
    <property type="project" value="InterPro"/>
</dbReference>
<reference evidence="5" key="1">
    <citation type="submission" date="2016-10" db="EMBL/GenBank/DDBJ databases">
        <authorList>
            <person name="Varghese N."/>
            <person name="Submissions S."/>
        </authorList>
    </citation>
    <scope>NUCLEOTIDE SEQUENCE [LARGE SCALE GENOMIC DNA]</scope>
    <source>
        <strain evidence="5">CGMCC 1.11014</strain>
    </source>
</reference>
<proteinExistence type="inferred from homology"/>
<dbReference type="InterPro" id="IPR030836">
    <property type="entry name" value="ABC_peri_PhnD-like"/>
</dbReference>
<protein>
    <submittedName>
        <fullName evidence="4">Phosphonate transport system substrate-binding protein</fullName>
    </submittedName>
</protein>
<feature type="signal peptide" evidence="3">
    <location>
        <begin position="1"/>
        <end position="26"/>
    </location>
</feature>
<dbReference type="Gene3D" id="3.40.190.10">
    <property type="entry name" value="Periplasmic binding protein-like II"/>
    <property type="match status" value="2"/>
</dbReference>
<dbReference type="NCBIfam" id="TIGR01098">
    <property type="entry name" value="3A0109s03R"/>
    <property type="match status" value="1"/>
</dbReference>
<dbReference type="GO" id="GO:0055085">
    <property type="term" value="P:transmembrane transport"/>
    <property type="evidence" value="ECO:0007669"/>
    <property type="project" value="InterPro"/>
</dbReference>
<dbReference type="PANTHER" id="PTHR35841">
    <property type="entry name" value="PHOSPHONATES-BINDING PERIPLASMIC PROTEIN"/>
    <property type="match status" value="1"/>
</dbReference>
<dbReference type="PANTHER" id="PTHR35841:SF1">
    <property type="entry name" value="PHOSPHONATES-BINDING PERIPLASMIC PROTEIN"/>
    <property type="match status" value="1"/>
</dbReference>
<dbReference type="SUPFAM" id="SSF53850">
    <property type="entry name" value="Periplasmic binding protein-like II"/>
    <property type="match status" value="1"/>
</dbReference>
<dbReference type="InterPro" id="IPR005770">
    <property type="entry name" value="PhnD"/>
</dbReference>
<gene>
    <name evidence="4" type="ORF">SAMN05216552_104120</name>
</gene>
<dbReference type="EMBL" id="FPBO01000041">
    <property type="protein sequence ID" value="SFV14103.1"/>
    <property type="molecule type" value="Genomic_DNA"/>
</dbReference>
<organism evidence="4 5">
    <name type="scientific">Pseudoduganella namucuonensis</name>
    <dbReference type="NCBI Taxonomy" id="1035707"/>
    <lineage>
        <taxon>Bacteria</taxon>
        <taxon>Pseudomonadati</taxon>
        <taxon>Pseudomonadota</taxon>
        <taxon>Betaproteobacteria</taxon>
        <taxon>Burkholderiales</taxon>
        <taxon>Oxalobacteraceae</taxon>
        <taxon>Telluria group</taxon>
        <taxon>Pseudoduganella</taxon>
    </lineage>
</organism>
<evidence type="ECO:0000256" key="3">
    <source>
        <dbReference type="SAM" id="SignalP"/>
    </source>
</evidence>
<dbReference type="NCBIfam" id="TIGR04553">
    <property type="entry name" value="ABC_peri_selen"/>
    <property type="match status" value="1"/>
</dbReference>
<sequence length="287" mass="31285">MKISAPLSVKTLLAAGLLFAAGHAAAQQVLRVSAIPDEAPTELQRKFKPLGEYLEKKLNMKVEFTPVTDYAASVEGLVGNKLDMVWFGGFTFVQANHRSKGQVVPLVQRAEDEKFRSVFITTSKDINKLDDLKGKTLSFGSESSTSGHLMPRSFLLAAKINPDTDLKRIAFSGAHDATVAAVSGGKVDAGALNISVWEKLVGEKKVDTGAVRVFHTTPGYYDYNWTVRADMPAETKKKITEAFLALDIKNPQDKVILDLQRASKFIPTKAENYTSIEAAARNAGLLK</sequence>
<name>A0A1I7LWM0_9BURK</name>
<dbReference type="Pfam" id="PF12974">
    <property type="entry name" value="Phosphonate-bd"/>
    <property type="match status" value="1"/>
</dbReference>
<dbReference type="OrthoDB" id="225238at2"/>
<dbReference type="CDD" id="cd13572">
    <property type="entry name" value="PBP2_PnhD_2"/>
    <property type="match status" value="1"/>
</dbReference>
<dbReference type="RefSeq" id="WP_093559760.1">
    <property type="nucleotide sequence ID" value="NZ_FPBO01000041.1"/>
</dbReference>
<feature type="chain" id="PRO_5011717298" evidence="3">
    <location>
        <begin position="27"/>
        <end position="287"/>
    </location>
</feature>
<keyword evidence="5" id="KW-1185">Reference proteome</keyword>
<keyword evidence="2 3" id="KW-0732">Signal</keyword>
<evidence type="ECO:0000313" key="5">
    <source>
        <dbReference type="Proteomes" id="UP000199391"/>
    </source>
</evidence>
<dbReference type="STRING" id="1035707.SAMN05216552_104120"/>
<dbReference type="Proteomes" id="UP000199391">
    <property type="component" value="Unassembled WGS sequence"/>
</dbReference>
<dbReference type="AlphaFoldDB" id="A0A1I7LWM0"/>
<evidence type="ECO:0000313" key="4">
    <source>
        <dbReference type="EMBL" id="SFV14103.1"/>
    </source>
</evidence>
<evidence type="ECO:0000256" key="1">
    <source>
        <dbReference type="ARBA" id="ARBA00007162"/>
    </source>
</evidence>